<evidence type="ECO:0000256" key="5">
    <source>
        <dbReference type="ARBA" id="ARBA00012627"/>
    </source>
</evidence>
<evidence type="ECO:0000256" key="4">
    <source>
        <dbReference type="ARBA" id="ARBA00009720"/>
    </source>
</evidence>
<dbReference type="EMBL" id="BAABCK010000065">
    <property type="protein sequence ID" value="GAA3730986.1"/>
    <property type="molecule type" value="Genomic_DNA"/>
</dbReference>
<dbReference type="InterPro" id="IPR019845">
    <property type="entry name" value="Squalene/phytoene_synthase_CS"/>
</dbReference>
<dbReference type="RefSeq" id="WP_344703842.1">
    <property type="nucleotide sequence ID" value="NZ_BAABCK010000065.1"/>
</dbReference>
<evidence type="ECO:0000256" key="10">
    <source>
        <dbReference type="ARBA" id="ARBA00032389"/>
    </source>
</evidence>
<evidence type="ECO:0000256" key="3">
    <source>
        <dbReference type="ARBA" id="ARBA00004677"/>
    </source>
</evidence>
<dbReference type="InterPro" id="IPR002060">
    <property type="entry name" value="Squ/phyt_synthse"/>
</dbReference>
<evidence type="ECO:0000256" key="9">
    <source>
        <dbReference type="ARBA" id="ARBA00031761"/>
    </source>
</evidence>
<dbReference type="InterPro" id="IPR044843">
    <property type="entry name" value="Trans_IPPS_bact-type"/>
</dbReference>
<evidence type="ECO:0000256" key="2">
    <source>
        <dbReference type="ARBA" id="ARBA00002144"/>
    </source>
</evidence>
<proteinExistence type="inferred from homology"/>
<evidence type="ECO:0000256" key="6">
    <source>
        <dbReference type="ARBA" id="ARBA00016163"/>
    </source>
</evidence>
<dbReference type="Pfam" id="PF00494">
    <property type="entry name" value="SQS_PSY"/>
    <property type="match status" value="1"/>
</dbReference>
<dbReference type="PANTHER" id="PTHR31480">
    <property type="entry name" value="BIFUNCTIONAL LYCOPENE CYCLASE/PHYTOENE SYNTHASE"/>
    <property type="match status" value="1"/>
</dbReference>
<evidence type="ECO:0000256" key="1">
    <source>
        <dbReference type="ARBA" id="ARBA00000746"/>
    </source>
</evidence>
<gene>
    <name evidence="11" type="ORF">GCM10022378_19130</name>
</gene>
<protein>
    <recommendedName>
        <fullName evidence="6">4,4'-diapophytoene synthase</fullName>
        <ecNumber evidence="5">2.5.1.96</ecNumber>
    </recommendedName>
    <alternativeName>
        <fullName evidence="9">C30 carotenoid synthase</fullName>
    </alternativeName>
    <alternativeName>
        <fullName evidence="10">Dehydrosqualene synthase</fullName>
    </alternativeName>
</protein>
<comment type="catalytic activity">
    <reaction evidence="1">
        <text>2 (2E,6E)-farnesyl diphosphate = 15-cis-4,4'-diapophytoene + 2 diphosphate</text>
        <dbReference type="Rhea" id="RHEA:31547"/>
        <dbReference type="ChEBI" id="CHEBI:33019"/>
        <dbReference type="ChEBI" id="CHEBI:62738"/>
        <dbReference type="ChEBI" id="CHEBI:175763"/>
        <dbReference type="EC" id="2.5.1.96"/>
    </reaction>
</comment>
<dbReference type="PROSITE" id="PS01045">
    <property type="entry name" value="SQUALEN_PHYTOEN_SYN_2"/>
    <property type="match status" value="1"/>
</dbReference>
<evidence type="ECO:0000313" key="11">
    <source>
        <dbReference type="EMBL" id="GAA3730986.1"/>
    </source>
</evidence>
<comment type="similarity">
    <text evidence="4">Belongs to the phytoene/squalene synthase family. CrtM subfamily.</text>
</comment>
<dbReference type="InterPro" id="IPR008949">
    <property type="entry name" value="Isoprenoid_synthase_dom_sf"/>
</dbReference>
<evidence type="ECO:0000256" key="8">
    <source>
        <dbReference type="ARBA" id="ARBA00022746"/>
    </source>
</evidence>
<comment type="pathway">
    <text evidence="3">Carotenoid biosynthesis; staphyloxanthin biosynthesis; staphyloxanthin from farnesyl diphosphate: step 1/5.</text>
</comment>
<comment type="caution">
    <text evidence="11">The sequence shown here is derived from an EMBL/GenBank/DDBJ whole genome shotgun (WGS) entry which is preliminary data.</text>
</comment>
<dbReference type="SFLD" id="SFLDS00005">
    <property type="entry name" value="Isoprenoid_Synthase_Type_I"/>
    <property type="match status" value="1"/>
</dbReference>
<dbReference type="SFLD" id="SFLDG01018">
    <property type="entry name" value="Squalene/Phytoene_Synthase_Lik"/>
    <property type="match status" value="1"/>
</dbReference>
<dbReference type="EC" id="2.5.1.96" evidence="5"/>
<evidence type="ECO:0000313" key="12">
    <source>
        <dbReference type="Proteomes" id="UP001500920"/>
    </source>
</evidence>
<accession>A0ABP7F600</accession>
<organism evidence="11 12">
    <name type="scientific">Salinicoccus jeotgali</name>
    <dbReference type="NCBI Taxonomy" id="381634"/>
    <lineage>
        <taxon>Bacteria</taxon>
        <taxon>Bacillati</taxon>
        <taxon>Bacillota</taxon>
        <taxon>Bacilli</taxon>
        <taxon>Bacillales</taxon>
        <taxon>Staphylococcaceae</taxon>
        <taxon>Salinicoccus</taxon>
    </lineage>
</organism>
<dbReference type="Proteomes" id="UP001500920">
    <property type="component" value="Unassembled WGS sequence"/>
</dbReference>
<dbReference type="Gene3D" id="1.10.600.10">
    <property type="entry name" value="Farnesyl Diphosphate Synthase"/>
    <property type="match status" value="1"/>
</dbReference>
<reference evidence="12" key="1">
    <citation type="journal article" date="2019" name="Int. J. Syst. Evol. Microbiol.">
        <title>The Global Catalogue of Microorganisms (GCM) 10K type strain sequencing project: providing services to taxonomists for standard genome sequencing and annotation.</title>
        <authorList>
            <consortium name="The Broad Institute Genomics Platform"/>
            <consortium name="The Broad Institute Genome Sequencing Center for Infectious Disease"/>
            <person name="Wu L."/>
            <person name="Ma J."/>
        </authorList>
    </citation>
    <scope>NUCLEOTIDE SEQUENCE [LARGE SCALE GENOMIC DNA]</scope>
    <source>
        <strain evidence="12">JCM 16981</strain>
    </source>
</reference>
<comment type="function">
    <text evidence="2">Involved in the biosynthesis of the yellow-orange carotenoid staphyloxanthin, which plays a role in the virulence via its protective function against oxidative stress. Catalyzes the head-to-head condensation of two molecules of farnesyl diphosphate (FPP) into the colorless C(30) carotenoid 4,4'-diapophytoene (dehydrosqualene).</text>
</comment>
<dbReference type="SFLD" id="SFLDG01212">
    <property type="entry name" value="Phytoene_synthase_like"/>
    <property type="match status" value="1"/>
</dbReference>
<name>A0ABP7F600_9STAP</name>
<keyword evidence="12" id="KW-1185">Reference proteome</keyword>
<dbReference type="CDD" id="cd00683">
    <property type="entry name" value="Trans_IPPS_HH"/>
    <property type="match status" value="1"/>
</dbReference>
<dbReference type="SUPFAM" id="SSF48576">
    <property type="entry name" value="Terpenoid synthases"/>
    <property type="match status" value="1"/>
</dbReference>
<dbReference type="InterPro" id="IPR033904">
    <property type="entry name" value="Trans_IPPS_HH"/>
</dbReference>
<sequence length="295" mass="34122">MMAHSKPSLKNDYNHCQNIIKHHSKSFYYAFSTLPEKDADAVYAIYAFCRTADDAIDHAKNMETRIVNLERLEKELDNFLSGNVPKAPMWRALADVMGRYDIDPSMLYTQLDGQRMDIRFKQPEDIDDLINYSNHVAGSVGRLLLPILSNDLTGPRRQNAEKLGVAMQITNILRDIGEDNRDHGRIYIPKSVLKKHGYTEEQLASGEINKNFRAMWEDLAGTAEQLYDTAREEITYYKPEARLPLLLSLSIYREILNEVRHNEYDCFSKRNSVSLAKKIKIREAEKIYIKTLEDK</sequence>
<keyword evidence="7" id="KW-0808">Transferase</keyword>
<evidence type="ECO:0000256" key="7">
    <source>
        <dbReference type="ARBA" id="ARBA00022679"/>
    </source>
</evidence>
<keyword evidence="8" id="KW-0125">Carotenoid biosynthesis</keyword>